<feature type="domain" description="RNase H type-1" evidence="2">
    <location>
        <begin position="602"/>
        <end position="733"/>
    </location>
</feature>
<dbReference type="InterPro" id="IPR036397">
    <property type="entry name" value="RNaseH_sf"/>
</dbReference>
<dbReference type="InterPro" id="IPR043502">
    <property type="entry name" value="DNA/RNA_pol_sf"/>
</dbReference>
<dbReference type="Pfam" id="PF00078">
    <property type="entry name" value="RVT_1"/>
    <property type="match status" value="1"/>
</dbReference>
<dbReference type="STRING" id="8083.ENSXMAP00000032769"/>
<dbReference type="PROSITE" id="PS50878">
    <property type="entry name" value="RT_POL"/>
    <property type="match status" value="1"/>
</dbReference>
<dbReference type="Gene3D" id="3.30.420.10">
    <property type="entry name" value="Ribonuclease H-like superfamily/Ribonuclease H"/>
    <property type="match status" value="1"/>
</dbReference>
<dbReference type="SUPFAM" id="SSF53098">
    <property type="entry name" value="Ribonuclease H-like"/>
    <property type="match status" value="1"/>
</dbReference>
<evidence type="ECO:0000259" key="1">
    <source>
        <dbReference type="PROSITE" id="PS50878"/>
    </source>
</evidence>
<dbReference type="CDD" id="cd09276">
    <property type="entry name" value="Rnase_HI_RT_non_LTR"/>
    <property type="match status" value="1"/>
</dbReference>
<dbReference type="Ensembl" id="ENSXMAT00000026771.1">
    <property type="protein sequence ID" value="ENSXMAP00000032769.1"/>
    <property type="gene ID" value="ENSXMAG00000025430.1"/>
</dbReference>
<reference evidence="3" key="4">
    <citation type="submission" date="2025-09" db="UniProtKB">
        <authorList>
            <consortium name="Ensembl"/>
        </authorList>
    </citation>
    <scope>IDENTIFICATION</scope>
    <source>
        <strain evidence="3">JP 163 A</strain>
    </source>
</reference>
<dbReference type="GeneTree" id="ENSGT01060000248530"/>
<dbReference type="AlphaFoldDB" id="A0A3B5QMN0"/>
<accession>A0A3B5QMN0</accession>
<dbReference type="OMA" id="MINDIFY"/>
<reference evidence="4" key="1">
    <citation type="submission" date="2012-01" db="EMBL/GenBank/DDBJ databases">
        <authorList>
            <person name="Walter R."/>
            <person name="Schartl M."/>
            <person name="Warren W."/>
        </authorList>
    </citation>
    <scope>NUCLEOTIDE SEQUENCE [LARGE SCALE GENOMIC DNA]</scope>
    <source>
        <strain evidence="4">JP 163 A</strain>
    </source>
</reference>
<dbReference type="SUPFAM" id="SSF56672">
    <property type="entry name" value="DNA/RNA polymerases"/>
    <property type="match status" value="1"/>
</dbReference>
<evidence type="ECO:0000259" key="2">
    <source>
        <dbReference type="PROSITE" id="PS50879"/>
    </source>
</evidence>
<dbReference type="InParanoid" id="A0A3B5QMN0"/>
<dbReference type="PROSITE" id="PS50879">
    <property type="entry name" value="RNASE_H_1"/>
    <property type="match status" value="1"/>
</dbReference>
<evidence type="ECO:0000313" key="4">
    <source>
        <dbReference type="Proteomes" id="UP000002852"/>
    </source>
</evidence>
<feature type="domain" description="Reverse transcriptase" evidence="1">
    <location>
        <begin position="124"/>
        <end position="394"/>
    </location>
</feature>
<dbReference type="GO" id="GO:0004523">
    <property type="term" value="F:RNA-DNA hybrid ribonuclease activity"/>
    <property type="evidence" value="ECO:0007669"/>
    <property type="project" value="InterPro"/>
</dbReference>
<dbReference type="InterPro" id="IPR000477">
    <property type="entry name" value="RT_dom"/>
</dbReference>
<reference evidence="4" key="2">
    <citation type="journal article" date="2013" name="Nat. Genet.">
        <title>The genome of the platyfish, Xiphophorus maculatus, provides insights into evolutionary adaptation and several complex traits.</title>
        <authorList>
            <person name="Schartl M."/>
            <person name="Walter R.B."/>
            <person name="Shen Y."/>
            <person name="Garcia T."/>
            <person name="Catchen J."/>
            <person name="Amores A."/>
            <person name="Braasch I."/>
            <person name="Chalopin D."/>
            <person name="Volff J.N."/>
            <person name="Lesch K.P."/>
            <person name="Bisazza A."/>
            <person name="Minx P."/>
            <person name="Hillier L."/>
            <person name="Wilson R.K."/>
            <person name="Fuerstenberg S."/>
            <person name="Boore J."/>
            <person name="Searle S."/>
            <person name="Postlethwait J.H."/>
            <person name="Warren W.C."/>
        </authorList>
    </citation>
    <scope>NUCLEOTIDE SEQUENCE [LARGE SCALE GENOMIC DNA]</scope>
    <source>
        <strain evidence="4">JP 163 A</strain>
    </source>
</reference>
<dbReference type="GO" id="GO:0003676">
    <property type="term" value="F:nucleic acid binding"/>
    <property type="evidence" value="ECO:0007669"/>
    <property type="project" value="InterPro"/>
</dbReference>
<dbReference type="Proteomes" id="UP000002852">
    <property type="component" value="Unassembled WGS sequence"/>
</dbReference>
<protein>
    <recommendedName>
        <fullName evidence="5">Reverse transcriptase domain-containing protein</fullName>
    </recommendedName>
</protein>
<name>A0A3B5QMN0_XIPMA</name>
<organism evidence="3 4">
    <name type="scientific">Xiphophorus maculatus</name>
    <name type="common">Southern platyfish</name>
    <name type="synonym">Platypoecilus maculatus</name>
    <dbReference type="NCBI Taxonomy" id="8083"/>
    <lineage>
        <taxon>Eukaryota</taxon>
        <taxon>Metazoa</taxon>
        <taxon>Chordata</taxon>
        <taxon>Craniata</taxon>
        <taxon>Vertebrata</taxon>
        <taxon>Euteleostomi</taxon>
        <taxon>Actinopterygii</taxon>
        <taxon>Neopterygii</taxon>
        <taxon>Teleostei</taxon>
        <taxon>Neoteleostei</taxon>
        <taxon>Acanthomorphata</taxon>
        <taxon>Ovalentaria</taxon>
        <taxon>Atherinomorphae</taxon>
        <taxon>Cyprinodontiformes</taxon>
        <taxon>Poeciliidae</taxon>
        <taxon>Poeciliinae</taxon>
        <taxon>Xiphophorus</taxon>
    </lineage>
</organism>
<dbReference type="InterPro" id="IPR002156">
    <property type="entry name" value="RNaseH_domain"/>
</dbReference>
<evidence type="ECO:0008006" key="5">
    <source>
        <dbReference type="Google" id="ProtNLM"/>
    </source>
</evidence>
<dbReference type="PANTHER" id="PTHR19446">
    <property type="entry name" value="REVERSE TRANSCRIPTASES"/>
    <property type="match status" value="1"/>
</dbReference>
<dbReference type="InterPro" id="IPR012337">
    <property type="entry name" value="RNaseH-like_sf"/>
</dbReference>
<proteinExistence type="predicted"/>
<dbReference type="GO" id="GO:0006259">
    <property type="term" value="P:DNA metabolic process"/>
    <property type="evidence" value="ECO:0007669"/>
    <property type="project" value="UniProtKB-ARBA"/>
</dbReference>
<dbReference type="Pfam" id="PF00075">
    <property type="entry name" value="RNase_H"/>
    <property type="match status" value="1"/>
</dbReference>
<dbReference type="CDD" id="cd01650">
    <property type="entry name" value="RT_nLTR_like"/>
    <property type="match status" value="1"/>
</dbReference>
<reference evidence="3" key="3">
    <citation type="submission" date="2025-08" db="UniProtKB">
        <authorList>
            <consortium name="Ensembl"/>
        </authorList>
    </citation>
    <scope>IDENTIFICATION</scope>
    <source>
        <strain evidence="3">JP 163 A</strain>
    </source>
</reference>
<keyword evidence="4" id="KW-1185">Reference proteome</keyword>
<sequence length="761" mass="87561">MFRKMMGKKNNVNIPSLVRGQEVLVLNKDKADLLGETFAAVHSGDQLTDTHRRQMIQKIGNHKNSLEKYQKYMSTLDMNITMKEIKTVLKGTGYSAPGEDQLCYAMFRQIPEVTLKLILKLFNKIWKEGSIPNSWKRAIILPFNKPGKDPTCPNNYRPIVLTSHFSKWMEKIIVNRLGYYLEKNNLINGYQCGFRTGRSTMDALTRVSNEIEKALKMKELMIIVFFDIEKAYDSLWKEGLLIKMKQMGIGGRMYNWIANFLLDRKIRVKIGNDYSKEFNVENGIPQGSAISPILFNIMINDIFYDTDKCIKSALYADDGVIWMKGKNIKYVVGNIKKAISKVEKWSYEWGFKLSASKSCYMVVTKKRNINIETITLYGQTLERVTEYKYLGLWLDSTYSWKTHLDNLETKYKKVINLLKAVAGNNWGADRQSLLSIYRALMRSIIDYGSIIYGAAAKTSLQKIDRLQCRALRICTGAAKTTPINALLIETGETPLEMRRIKLALAYWMKIKSNKDDNVNSIILQNCWEYLKFQSNGFGWMVRKWIKMYRLDDKEIAHFNPISVIPPWLVPEVNVDLKINTMKNDWNLNEIGIKTDIYLRNTYNNYLKIYTDGSKNLKGYVGIGIYISEFKKFISKRISDQLSVFTAEMVAVILSLQWVEEVRPDRVVVCTDSKAVVESIKGEGNDRKDLVLEIPHILFRLYRGGIDVWFCWVPAHEGVKGNEKADKLAKRALEGEITISIPFGKGEGKSLIKSKEMAKNVE</sequence>
<evidence type="ECO:0000313" key="3">
    <source>
        <dbReference type="Ensembl" id="ENSXMAP00000032769.1"/>
    </source>
</evidence>